<dbReference type="Proteomes" id="UP001159042">
    <property type="component" value="Unassembled WGS sequence"/>
</dbReference>
<keyword evidence="2" id="KW-0812">Transmembrane</keyword>
<keyword evidence="2" id="KW-1133">Transmembrane helix</keyword>
<dbReference type="Pfam" id="PF01757">
    <property type="entry name" value="Acyl_transf_3"/>
    <property type="match status" value="1"/>
</dbReference>
<feature type="transmembrane region" description="Helical" evidence="2">
    <location>
        <begin position="414"/>
        <end position="434"/>
    </location>
</feature>
<feature type="signal peptide" evidence="3">
    <location>
        <begin position="1"/>
        <end position="18"/>
    </location>
</feature>
<feature type="transmembrane region" description="Helical" evidence="2">
    <location>
        <begin position="307"/>
        <end position="330"/>
    </location>
</feature>
<dbReference type="SMART" id="SM00703">
    <property type="entry name" value="NRF"/>
    <property type="match status" value="1"/>
</dbReference>
<reference evidence="5 6" key="1">
    <citation type="journal article" date="2023" name="Insect Mol. Biol.">
        <title>Genome sequencing provides insights into the evolution of gene families encoding plant cell wall-degrading enzymes in longhorned beetles.</title>
        <authorList>
            <person name="Shin N.R."/>
            <person name="Okamura Y."/>
            <person name="Kirsch R."/>
            <person name="Pauchet Y."/>
        </authorList>
    </citation>
    <scope>NUCLEOTIDE SEQUENCE [LARGE SCALE GENOMIC DNA]</scope>
    <source>
        <strain evidence="5">EAD_L_NR</strain>
    </source>
</reference>
<gene>
    <name evidence="5" type="ORF">NQ315_011234</name>
</gene>
<evidence type="ECO:0000256" key="3">
    <source>
        <dbReference type="SAM" id="SignalP"/>
    </source>
</evidence>
<evidence type="ECO:0000256" key="2">
    <source>
        <dbReference type="SAM" id="Phobius"/>
    </source>
</evidence>
<dbReference type="GO" id="GO:0016747">
    <property type="term" value="F:acyltransferase activity, transferring groups other than amino-acyl groups"/>
    <property type="evidence" value="ECO:0007669"/>
    <property type="project" value="InterPro"/>
</dbReference>
<feature type="transmembrane region" description="Helical" evidence="2">
    <location>
        <begin position="350"/>
        <end position="370"/>
    </location>
</feature>
<evidence type="ECO:0000313" key="6">
    <source>
        <dbReference type="Proteomes" id="UP001159042"/>
    </source>
</evidence>
<feature type="transmembrane region" description="Helical" evidence="2">
    <location>
        <begin position="269"/>
        <end position="287"/>
    </location>
</feature>
<dbReference type="Pfam" id="PF20146">
    <property type="entry name" value="NRF"/>
    <property type="match status" value="1"/>
</dbReference>
<feature type="transmembrane region" description="Helical" evidence="2">
    <location>
        <begin position="203"/>
        <end position="227"/>
    </location>
</feature>
<feature type="transmembrane region" description="Helical" evidence="2">
    <location>
        <begin position="631"/>
        <end position="651"/>
    </location>
</feature>
<dbReference type="InterPro" id="IPR006621">
    <property type="entry name" value="Nose-resist-to-fluoxetine_N"/>
</dbReference>
<feature type="transmembrane region" description="Helical" evidence="2">
    <location>
        <begin position="522"/>
        <end position="541"/>
    </location>
</feature>
<evidence type="ECO:0000313" key="5">
    <source>
        <dbReference type="EMBL" id="KAJ8909465.1"/>
    </source>
</evidence>
<evidence type="ECO:0000256" key="1">
    <source>
        <dbReference type="SAM" id="MobiDB-lite"/>
    </source>
</evidence>
<feature type="region of interest" description="Disordered" evidence="1">
    <location>
        <begin position="672"/>
        <end position="703"/>
    </location>
</feature>
<feature type="transmembrane region" description="Helical" evidence="2">
    <location>
        <begin position="441"/>
        <end position="461"/>
    </location>
</feature>
<feature type="transmembrane region" description="Helical" evidence="2">
    <location>
        <begin position="562"/>
        <end position="583"/>
    </location>
</feature>
<feature type="compositionally biased region" description="Basic and acidic residues" evidence="1">
    <location>
        <begin position="694"/>
        <end position="703"/>
    </location>
</feature>
<dbReference type="PANTHER" id="PTHR11161">
    <property type="entry name" value="O-ACYLTRANSFERASE"/>
    <property type="match status" value="1"/>
</dbReference>
<dbReference type="EMBL" id="JANEYG010000552">
    <property type="protein sequence ID" value="KAJ8909465.1"/>
    <property type="molecule type" value="Genomic_DNA"/>
</dbReference>
<proteinExistence type="predicted"/>
<name>A0AAV8V5K5_9CUCU</name>
<protein>
    <recommendedName>
        <fullName evidence="4">Nose resistant-to-fluoxetine protein N-terminal domain-containing protein</fullName>
    </recommendedName>
</protein>
<keyword evidence="2" id="KW-0472">Membrane</keyword>
<feature type="transmembrane region" description="Helical" evidence="2">
    <location>
        <begin position="603"/>
        <end position="619"/>
    </location>
</feature>
<keyword evidence="3" id="KW-0732">Signal</keyword>
<sequence>MKRIQLVIVLFYLHSAAASFFENGLVQTLQDGIADGIVSDSCEAALQLYVENLQSSSDQWAFNMLDATSKIPVGLQSFNLGEMGQFSQCLGTESEDGSIQAKYCLGTLLSTTGSSGSGVASRNFVQRAHQIRSLSRRVIGLRDATDDSNSTASLFQSGIPWAICLPRNCSNEDVGEIYNRIFGTQGVTCQTKDDLTPPLTNGAIATIVILAFLAFLLVVSTALDIYFQHNKKRVPHVGFIAFSAYTNGRKLFQISKNSNELTCLNGIRFWSMMWVIIGHTFSTMVSAPVLNFKDIFEWVNSLRSMTIASGTLAVDSFFTMGGVLLVYTYLKARHNGTKFNIFQFYIHRYLRLTPALAALVLVTANLVQYMGTGPLWYNIPVSLAEPCREYWWTTLLYVQNYVNKNSSMCLGHSWYLSVDMQLYFISPLILIPLYKYSKVGIGIILSGIIASVITPFCIAYVTGIPPLMTNVVAPVSLMDYMSYYYLKTHARAAPWFIGLLLGYILSKIKFENNLRHFKFNKVVAILSWAVCLAVISTCVFARSDALMSPNYSKWESSSYIAFVRPVWAICLSFVIFACVTGNGGPIDWFLSWPIYQVLNRFTYSVYLLHYTLLIILAYSNKSGIYFNELNASYSFWGITMFSFAASVPWVLTFESPIVVLEKIIFGAPKKPEKSIADVNSPASGSGIDTLPQEVEERKYGVPE</sequence>
<dbReference type="PANTHER" id="PTHR11161:SF0">
    <property type="entry name" value="O-ACYLTRANSFERASE LIKE PROTEIN"/>
    <property type="match status" value="1"/>
</dbReference>
<comment type="caution">
    <text evidence="5">The sequence shown here is derived from an EMBL/GenBank/DDBJ whole genome shotgun (WGS) entry which is preliminary data.</text>
</comment>
<feature type="chain" id="PRO_5044023901" description="Nose resistant-to-fluoxetine protein N-terminal domain-containing protein" evidence="3">
    <location>
        <begin position="19"/>
        <end position="703"/>
    </location>
</feature>
<accession>A0AAV8V5K5</accession>
<feature type="domain" description="Nose resistant-to-fluoxetine protein N-terminal" evidence="4">
    <location>
        <begin position="39"/>
        <end position="191"/>
    </location>
</feature>
<dbReference type="InterPro" id="IPR002656">
    <property type="entry name" value="Acyl_transf_3_dom"/>
</dbReference>
<organism evidence="5 6">
    <name type="scientific">Exocentrus adspersus</name>
    <dbReference type="NCBI Taxonomy" id="1586481"/>
    <lineage>
        <taxon>Eukaryota</taxon>
        <taxon>Metazoa</taxon>
        <taxon>Ecdysozoa</taxon>
        <taxon>Arthropoda</taxon>
        <taxon>Hexapoda</taxon>
        <taxon>Insecta</taxon>
        <taxon>Pterygota</taxon>
        <taxon>Neoptera</taxon>
        <taxon>Endopterygota</taxon>
        <taxon>Coleoptera</taxon>
        <taxon>Polyphaga</taxon>
        <taxon>Cucujiformia</taxon>
        <taxon>Chrysomeloidea</taxon>
        <taxon>Cerambycidae</taxon>
        <taxon>Lamiinae</taxon>
        <taxon>Acanthocinini</taxon>
        <taxon>Exocentrus</taxon>
    </lineage>
</organism>
<dbReference type="InterPro" id="IPR052728">
    <property type="entry name" value="O2_lipid_transport_reg"/>
</dbReference>
<keyword evidence="6" id="KW-1185">Reference proteome</keyword>
<evidence type="ECO:0000259" key="4">
    <source>
        <dbReference type="SMART" id="SM00703"/>
    </source>
</evidence>
<dbReference type="AlphaFoldDB" id="A0AAV8V5K5"/>
<feature type="transmembrane region" description="Helical" evidence="2">
    <location>
        <begin position="493"/>
        <end position="510"/>
    </location>
</feature>